<dbReference type="EMBL" id="CAXIEN010000335">
    <property type="protein sequence ID" value="CAL1293825.1"/>
    <property type="molecule type" value="Genomic_DNA"/>
</dbReference>
<name>A0AAV2BD66_9ARAC</name>
<dbReference type="Proteomes" id="UP001497382">
    <property type="component" value="Unassembled WGS sequence"/>
</dbReference>
<keyword evidence="2" id="KW-1185">Reference proteome</keyword>
<protein>
    <submittedName>
        <fullName evidence="1">Uncharacterized protein</fullName>
    </submittedName>
</protein>
<evidence type="ECO:0000313" key="2">
    <source>
        <dbReference type="Proteomes" id="UP001497382"/>
    </source>
</evidence>
<reference evidence="1 2" key="1">
    <citation type="submission" date="2024-04" db="EMBL/GenBank/DDBJ databases">
        <authorList>
            <person name="Rising A."/>
            <person name="Reimegard J."/>
            <person name="Sonavane S."/>
            <person name="Akerstrom W."/>
            <person name="Nylinder S."/>
            <person name="Hedman E."/>
            <person name="Kallberg Y."/>
        </authorList>
    </citation>
    <scope>NUCLEOTIDE SEQUENCE [LARGE SCALE GENOMIC DNA]</scope>
</reference>
<proteinExistence type="predicted"/>
<evidence type="ECO:0000313" key="1">
    <source>
        <dbReference type="EMBL" id="CAL1293825.1"/>
    </source>
</evidence>
<gene>
    <name evidence="1" type="ORF">LARSCL_LOCUS18422</name>
</gene>
<comment type="caution">
    <text evidence="1">The sequence shown here is derived from an EMBL/GenBank/DDBJ whole genome shotgun (WGS) entry which is preliminary data.</text>
</comment>
<sequence length="161" mass="18349">MAASSDLNIGITRSIFHGTQVHRFMYRFPVCNPLKKQRWTFLENFDTECEALPTSWIYEISFPKMADNRTDASISFTLKRTDSACYSVSVRILPFISNSAGKPIFISSTIERERIHAGEEIESTLTKHFWSSGTRSYSSFKPFLHLVIEVISCHSTGIQQA</sequence>
<organism evidence="1 2">
    <name type="scientific">Larinioides sclopetarius</name>
    <dbReference type="NCBI Taxonomy" id="280406"/>
    <lineage>
        <taxon>Eukaryota</taxon>
        <taxon>Metazoa</taxon>
        <taxon>Ecdysozoa</taxon>
        <taxon>Arthropoda</taxon>
        <taxon>Chelicerata</taxon>
        <taxon>Arachnida</taxon>
        <taxon>Araneae</taxon>
        <taxon>Araneomorphae</taxon>
        <taxon>Entelegynae</taxon>
        <taxon>Araneoidea</taxon>
        <taxon>Araneidae</taxon>
        <taxon>Larinioides</taxon>
    </lineage>
</organism>
<dbReference type="AlphaFoldDB" id="A0AAV2BD66"/>
<accession>A0AAV2BD66</accession>